<dbReference type="PANTHER" id="PTHR23155:SF955">
    <property type="entry name" value="AAA+ ATPASE DOMAIN-CONTAINING PROTEIN"/>
    <property type="match status" value="1"/>
</dbReference>
<dbReference type="SUPFAM" id="SSF52058">
    <property type="entry name" value="L domain-like"/>
    <property type="match status" value="1"/>
</dbReference>
<keyword evidence="2" id="KW-0611">Plant defense</keyword>
<dbReference type="EMBL" id="VOIH02000003">
    <property type="protein sequence ID" value="KAF3452003.1"/>
    <property type="molecule type" value="Genomic_DNA"/>
</dbReference>
<evidence type="ECO:0000259" key="3">
    <source>
        <dbReference type="Pfam" id="PF23598"/>
    </source>
</evidence>
<dbReference type="InterPro" id="IPR055414">
    <property type="entry name" value="LRR_R13L4/SHOC2-like"/>
</dbReference>
<sequence>MTTLERVLEAMHAELVDLQYMLFLDDVHYVWPKIQRDIHRLFPVNWTNRSTVVFTTCDADFSLPQPQPTPLLNMSLGDETDTGFHEFLQRALGKANATLEKYITEECIMRQIIQESTEARWPQLRTLARLCVTNISAYLKVLSELKDLSLKSLISWDWQYHMLPPRIRHCYLYMALFPEAFQIPIRRLLRLWVAEELVVKSDLPSTKTLEDVELSDVMLLQTRKMIQVEEKNGRPKTCWIPKDKYKFFSWKAKDLGFFYVHSDSSSRPKFNVRRLAAHVDIIKDYPTSDPYYIQHLRSYINVTRTRDTPAVQVGDFLDKYIKHIAEQRFGLLRVLDLEEVYKPLLKDETLGKLVLLTYLGLSWTFLDSLLDSIGALQHLETLDVKHTNITSLPSSIWKVKKLRRLLLRWAFLDSLPDSIDLSNSVVAKWLTKLSNLQKLDLTYHHSTAEQIANLVKDLRGLHSLGLRSLNEFGEPSGLMLPDMTEHINLSDLYLVGALKKLPNSPHNAEFQFPPNLKSLTLTGSQLQGSDMRLLGNLEQLNTLRLYGQSFFGDEIIFYDKAFPKLVVLKLWVLEELKRLGMDVGSLPSLEELDI</sequence>
<keyword evidence="1" id="KW-0677">Repeat</keyword>
<dbReference type="PANTHER" id="PTHR23155">
    <property type="entry name" value="DISEASE RESISTANCE PROTEIN RP"/>
    <property type="match status" value="1"/>
</dbReference>
<name>A0A8K0MNB9_9ROSA</name>
<gene>
    <name evidence="4" type="ORF">FNV43_RR08099</name>
</gene>
<dbReference type="Gene3D" id="1.10.10.10">
    <property type="entry name" value="Winged helix-like DNA-binding domain superfamily/Winged helix DNA-binding domain"/>
    <property type="match status" value="1"/>
</dbReference>
<feature type="domain" description="Disease resistance R13L4/SHOC-2-like LRR" evidence="3">
    <location>
        <begin position="327"/>
        <end position="593"/>
    </location>
</feature>
<accession>A0A8K0MNB9</accession>
<dbReference type="Proteomes" id="UP000796880">
    <property type="component" value="Unassembled WGS sequence"/>
</dbReference>
<evidence type="ECO:0000256" key="2">
    <source>
        <dbReference type="ARBA" id="ARBA00022821"/>
    </source>
</evidence>
<dbReference type="InterPro" id="IPR044974">
    <property type="entry name" value="Disease_R_plants"/>
</dbReference>
<evidence type="ECO:0000256" key="1">
    <source>
        <dbReference type="ARBA" id="ARBA00022737"/>
    </source>
</evidence>
<reference evidence="4" key="1">
    <citation type="submission" date="2020-03" db="EMBL/GenBank/DDBJ databases">
        <title>A high-quality chromosome-level genome assembly of a woody plant with both climbing and erect habits, Rhamnella rubrinervis.</title>
        <authorList>
            <person name="Lu Z."/>
            <person name="Yang Y."/>
            <person name="Zhu X."/>
            <person name="Sun Y."/>
        </authorList>
    </citation>
    <scope>NUCLEOTIDE SEQUENCE</scope>
    <source>
        <strain evidence="4">BYM</strain>
        <tissue evidence="4">Leaf</tissue>
    </source>
</reference>
<dbReference type="OrthoDB" id="611536at2759"/>
<dbReference type="Pfam" id="PF23598">
    <property type="entry name" value="LRR_14"/>
    <property type="match status" value="1"/>
</dbReference>
<dbReference type="InterPro" id="IPR032675">
    <property type="entry name" value="LRR_dom_sf"/>
</dbReference>
<dbReference type="GO" id="GO:0098542">
    <property type="term" value="P:defense response to other organism"/>
    <property type="evidence" value="ECO:0007669"/>
    <property type="project" value="TreeGrafter"/>
</dbReference>
<evidence type="ECO:0000313" key="5">
    <source>
        <dbReference type="Proteomes" id="UP000796880"/>
    </source>
</evidence>
<dbReference type="AlphaFoldDB" id="A0A8K0MNB9"/>
<dbReference type="Gene3D" id="3.80.10.10">
    <property type="entry name" value="Ribonuclease Inhibitor"/>
    <property type="match status" value="1"/>
</dbReference>
<organism evidence="4 5">
    <name type="scientific">Rhamnella rubrinervis</name>
    <dbReference type="NCBI Taxonomy" id="2594499"/>
    <lineage>
        <taxon>Eukaryota</taxon>
        <taxon>Viridiplantae</taxon>
        <taxon>Streptophyta</taxon>
        <taxon>Embryophyta</taxon>
        <taxon>Tracheophyta</taxon>
        <taxon>Spermatophyta</taxon>
        <taxon>Magnoliopsida</taxon>
        <taxon>eudicotyledons</taxon>
        <taxon>Gunneridae</taxon>
        <taxon>Pentapetalae</taxon>
        <taxon>rosids</taxon>
        <taxon>fabids</taxon>
        <taxon>Rosales</taxon>
        <taxon>Rhamnaceae</taxon>
        <taxon>rhamnoid group</taxon>
        <taxon>Rhamneae</taxon>
        <taxon>Rhamnella</taxon>
    </lineage>
</organism>
<keyword evidence="5" id="KW-1185">Reference proteome</keyword>
<evidence type="ECO:0000313" key="4">
    <source>
        <dbReference type="EMBL" id="KAF3452003.1"/>
    </source>
</evidence>
<comment type="caution">
    <text evidence="4">The sequence shown here is derived from an EMBL/GenBank/DDBJ whole genome shotgun (WGS) entry which is preliminary data.</text>
</comment>
<proteinExistence type="predicted"/>
<dbReference type="InterPro" id="IPR036388">
    <property type="entry name" value="WH-like_DNA-bd_sf"/>
</dbReference>
<protein>
    <recommendedName>
        <fullName evidence="3">Disease resistance R13L4/SHOC-2-like LRR domain-containing protein</fullName>
    </recommendedName>
</protein>